<feature type="domain" description="Outer membrane protein beta-barrel" evidence="6">
    <location>
        <begin position="37"/>
        <end position="233"/>
    </location>
</feature>
<protein>
    <recommendedName>
        <fullName evidence="6">Outer membrane protein beta-barrel domain-containing protein</fullName>
    </recommendedName>
</protein>
<evidence type="ECO:0000313" key="7">
    <source>
        <dbReference type="EMBL" id="PVH29726.1"/>
    </source>
</evidence>
<dbReference type="Proteomes" id="UP000245911">
    <property type="component" value="Unassembled WGS sequence"/>
</dbReference>
<evidence type="ECO:0000256" key="1">
    <source>
        <dbReference type="ARBA" id="ARBA00004370"/>
    </source>
</evidence>
<dbReference type="Pfam" id="PF13505">
    <property type="entry name" value="OMP_b-brl"/>
    <property type="match status" value="1"/>
</dbReference>
<comment type="similarity">
    <text evidence="4">Belongs to the Omp25/RopB family.</text>
</comment>
<gene>
    <name evidence="7" type="ORF">DDE20_06345</name>
</gene>
<keyword evidence="3" id="KW-0472">Membrane</keyword>
<dbReference type="SUPFAM" id="SSF56925">
    <property type="entry name" value="OMPA-like"/>
    <property type="match status" value="1"/>
</dbReference>
<keyword evidence="2 5" id="KW-0732">Signal</keyword>
<dbReference type="RefSeq" id="WP_116557613.1">
    <property type="nucleotide sequence ID" value="NZ_QDKM01000002.1"/>
</dbReference>
<dbReference type="GO" id="GO:0016020">
    <property type="term" value="C:membrane"/>
    <property type="evidence" value="ECO:0007669"/>
    <property type="project" value="UniProtKB-SubCell"/>
</dbReference>
<feature type="signal peptide" evidence="5">
    <location>
        <begin position="1"/>
        <end position="18"/>
    </location>
</feature>
<sequence length="233" mass="23966">MKFSLSLSTAVATTLATAATASGPIDVAPPPVVYQMPAAYDWSGTYFGAAIGYSRGTYRLGVSALNQLGPNVEISGATGAAFLGRNWQSGSTVFGVEFDASTGANGITPQGTAGPFWSCNTGNCNVNIDSLFTLRGRVGVAQNNWLIYGTGGIAHANVSGGILNSAQQGSGSATGYVVGLGAEYGLSARSSVRLEYLHYDLGALPFGTGSLPTDRFDGVGDFGTLRLGYSMRF</sequence>
<comment type="caution">
    <text evidence="7">The sequence shown here is derived from an EMBL/GenBank/DDBJ whole genome shotgun (WGS) entry which is preliminary data.</text>
</comment>
<evidence type="ECO:0000256" key="3">
    <source>
        <dbReference type="ARBA" id="ARBA00023136"/>
    </source>
</evidence>
<name>A0A2T8HWB1_9RHOB</name>
<reference evidence="7 8" key="1">
    <citation type="submission" date="2018-04" db="EMBL/GenBank/DDBJ databases">
        <title>Pararhodobacter oceanense sp. nov., isolated from marine intertidal sediment.</title>
        <authorList>
            <person name="Wang X.-L."/>
            <person name="Du Z.-J."/>
        </authorList>
    </citation>
    <scope>NUCLEOTIDE SEQUENCE [LARGE SCALE GENOMIC DNA]</scope>
    <source>
        <strain evidence="7 8">AM505</strain>
    </source>
</reference>
<evidence type="ECO:0000256" key="4">
    <source>
        <dbReference type="ARBA" id="ARBA00038306"/>
    </source>
</evidence>
<dbReference type="Gene3D" id="2.40.160.20">
    <property type="match status" value="1"/>
</dbReference>
<evidence type="ECO:0000313" key="8">
    <source>
        <dbReference type="Proteomes" id="UP000245911"/>
    </source>
</evidence>
<organism evidence="7 8">
    <name type="scientific">Pararhodobacter oceanensis</name>
    <dbReference type="NCBI Taxonomy" id="2172121"/>
    <lineage>
        <taxon>Bacteria</taxon>
        <taxon>Pseudomonadati</taxon>
        <taxon>Pseudomonadota</taxon>
        <taxon>Alphaproteobacteria</taxon>
        <taxon>Rhodobacterales</taxon>
        <taxon>Paracoccaceae</taxon>
        <taxon>Pararhodobacter</taxon>
    </lineage>
</organism>
<evidence type="ECO:0000256" key="5">
    <source>
        <dbReference type="SAM" id="SignalP"/>
    </source>
</evidence>
<proteinExistence type="inferred from homology"/>
<dbReference type="AlphaFoldDB" id="A0A2T8HWB1"/>
<keyword evidence="8" id="KW-1185">Reference proteome</keyword>
<evidence type="ECO:0000259" key="6">
    <source>
        <dbReference type="Pfam" id="PF13505"/>
    </source>
</evidence>
<evidence type="ECO:0000256" key="2">
    <source>
        <dbReference type="ARBA" id="ARBA00022729"/>
    </source>
</evidence>
<comment type="subcellular location">
    <subcellularLocation>
        <location evidence="1">Membrane</location>
    </subcellularLocation>
</comment>
<dbReference type="PANTHER" id="PTHR34001">
    <property type="entry name" value="BLL7405 PROTEIN"/>
    <property type="match status" value="1"/>
</dbReference>
<dbReference type="InterPro" id="IPR027385">
    <property type="entry name" value="Beta-barrel_OMP"/>
</dbReference>
<accession>A0A2T8HWB1</accession>
<dbReference type="PANTHER" id="PTHR34001:SF3">
    <property type="entry name" value="BLL7405 PROTEIN"/>
    <property type="match status" value="1"/>
</dbReference>
<feature type="chain" id="PRO_5015552090" description="Outer membrane protein beta-barrel domain-containing protein" evidence="5">
    <location>
        <begin position="19"/>
        <end position="233"/>
    </location>
</feature>
<dbReference type="InterPro" id="IPR051692">
    <property type="entry name" value="OMP-like"/>
</dbReference>
<dbReference type="OrthoDB" id="268975at2"/>
<dbReference type="EMBL" id="QDKM01000002">
    <property type="protein sequence ID" value="PVH29726.1"/>
    <property type="molecule type" value="Genomic_DNA"/>
</dbReference>
<dbReference type="InterPro" id="IPR011250">
    <property type="entry name" value="OMP/PagP_B-barrel"/>
</dbReference>